<dbReference type="AlphaFoldDB" id="A0AAE1A667"/>
<reference evidence="1" key="1">
    <citation type="journal article" date="2023" name="G3 (Bethesda)">
        <title>A reference genome for the long-term kleptoplast-retaining sea slug Elysia crispata morphotype clarki.</title>
        <authorList>
            <person name="Eastman K.E."/>
            <person name="Pendleton A.L."/>
            <person name="Shaikh M.A."/>
            <person name="Suttiyut T."/>
            <person name="Ogas R."/>
            <person name="Tomko P."/>
            <person name="Gavelis G."/>
            <person name="Widhalm J.R."/>
            <person name="Wisecaver J.H."/>
        </authorList>
    </citation>
    <scope>NUCLEOTIDE SEQUENCE</scope>
    <source>
        <strain evidence="1">ECLA1</strain>
    </source>
</reference>
<organism evidence="1 2">
    <name type="scientific">Elysia crispata</name>
    <name type="common">lettuce slug</name>
    <dbReference type="NCBI Taxonomy" id="231223"/>
    <lineage>
        <taxon>Eukaryota</taxon>
        <taxon>Metazoa</taxon>
        <taxon>Spiralia</taxon>
        <taxon>Lophotrochozoa</taxon>
        <taxon>Mollusca</taxon>
        <taxon>Gastropoda</taxon>
        <taxon>Heterobranchia</taxon>
        <taxon>Euthyneura</taxon>
        <taxon>Panpulmonata</taxon>
        <taxon>Sacoglossa</taxon>
        <taxon>Placobranchoidea</taxon>
        <taxon>Plakobranchidae</taxon>
        <taxon>Elysia</taxon>
    </lineage>
</organism>
<accession>A0AAE1A667</accession>
<gene>
    <name evidence="1" type="ORF">RRG08_020120</name>
</gene>
<sequence length="70" mass="8041">MGVNYVRNLWINTELLPDSPHGLWEWIISGTCGLTQSCFLTNHGLVGVDYFRNLWINTELLPDSPHGLWE</sequence>
<dbReference type="Proteomes" id="UP001283361">
    <property type="component" value="Unassembled WGS sequence"/>
</dbReference>
<dbReference type="EMBL" id="JAWDGP010002657">
    <property type="protein sequence ID" value="KAK3781181.1"/>
    <property type="molecule type" value="Genomic_DNA"/>
</dbReference>
<keyword evidence="2" id="KW-1185">Reference proteome</keyword>
<protein>
    <submittedName>
        <fullName evidence="1">Uncharacterized protein</fullName>
    </submittedName>
</protein>
<proteinExistence type="predicted"/>
<evidence type="ECO:0000313" key="1">
    <source>
        <dbReference type="EMBL" id="KAK3781181.1"/>
    </source>
</evidence>
<comment type="caution">
    <text evidence="1">The sequence shown here is derived from an EMBL/GenBank/DDBJ whole genome shotgun (WGS) entry which is preliminary data.</text>
</comment>
<name>A0AAE1A667_9GAST</name>
<evidence type="ECO:0000313" key="2">
    <source>
        <dbReference type="Proteomes" id="UP001283361"/>
    </source>
</evidence>